<dbReference type="Proteomes" id="UP001642540">
    <property type="component" value="Unassembled WGS sequence"/>
</dbReference>
<evidence type="ECO:0000256" key="3">
    <source>
        <dbReference type="ARBA" id="ARBA00022670"/>
    </source>
</evidence>
<feature type="signal peptide" evidence="9">
    <location>
        <begin position="1"/>
        <end position="21"/>
    </location>
</feature>
<evidence type="ECO:0000256" key="9">
    <source>
        <dbReference type="SAM" id="SignalP"/>
    </source>
</evidence>
<comment type="caution">
    <text evidence="11">The sequence shown here is derived from an EMBL/GenBank/DDBJ whole genome shotgun (WGS) entry which is preliminary data.</text>
</comment>
<dbReference type="EMBL" id="CAXLJM020000124">
    <property type="protein sequence ID" value="CAL8138579.1"/>
    <property type="molecule type" value="Genomic_DNA"/>
</dbReference>
<comment type="cofactor">
    <cofactor evidence="1">
        <name>Zn(2+)</name>
        <dbReference type="ChEBI" id="CHEBI:29105"/>
    </cofactor>
</comment>
<keyword evidence="4" id="KW-0479">Metal-binding</keyword>
<name>A0ABP1RXQ5_9HEXA</name>
<feature type="domain" description="Peptidase M28" evidence="10">
    <location>
        <begin position="118"/>
        <end position="326"/>
    </location>
</feature>
<dbReference type="Pfam" id="PF04389">
    <property type="entry name" value="Peptidase_M28"/>
    <property type="match status" value="1"/>
</dbReference>
<feature type="chain" id="PRO_5047121405" description="Peptidase M28 domain-containing protein" evidence="9">
    <location>
        <begin position="22"/>
        <end position="402"/>
    </location>
</feature>
<sequence length="402" mass="45654">MNINFGIFLLTITLLASFASAIDEIIVKHTFIEPEPFYHSRPIYNATLQTLLLYLAPLRMREFMNSLSSFPHRNANSKERNAERWLSQEIRTVLSHYKVGNAYLREIKPSNAQHYQKNLIGIVEGQDPNKKENLVILGAHYDTVPNPSGSSPGANDNASGCAVLMEVLRLIVLFGIKFKNTVEFHFYTGKEELKRFGSQDVISQYIKEGRIHHMMNNHEVKGMLNVDTIGGRNVGDYHYRLIGLCTRNDKTGDSVTNPHLTAFVNMLIRVYSNYKTYPLPVYDRGLESFSDNQSWHSKGYPSALLTQFQPGYGDLHEFPEYDTTSAVYDEYILEFTKVALAFAIELGELWEIPHGPFTTPNGLISSTELDGTEPIEASMAQKGHPTWTLVVLLTYIGIWMLY</sequence>
<evidence type="ECO:0000256" key="1">
    <source>
        <dbReference type="ARBA" id="ARBA00001947"/>
    </source>
</evidence>
<accession>A0ABP1RXQ5</accession>
<dbReference type="PANTHER" id="PTHR12147:SF56">
    <property type="entry name" value="AMINOPEPTIDASE YDR415C-RELATED"/>
    <property type="match status" value="1"/>
</dbReference>
<evidence type="ECO:0000256" key="2">
    <source>
        <dbReference type="ARBA" id="ARBA00022438"/>
    </source>
</evidence>
<comment type="similarity">
    <text evidence="8">Belongs to the peptidase M28 family. M28E subfamily.</text>
</comment>
<dbReference type="InterPro" id="IPR045175">
    <property type="entry name" value="M28_fam"/>
</dbReference>
<keyword evidence="6" id="KW-0378">Hydrolase</keyword>
<evidence type="ECO:0000256" key="4">
    <source>
        <dbReference type="ARBA" id="ARBA00022723"/>
    </source>
</evidence>
<dbReference type="Gene3D" id="3.40.630.10">
    <property type="entry name" value="Zn peptidases"/>
    <property type="match status" value="1"/>
</dbReference>
<evidence type="ECO:0000259" key="10">
    <source>
        <dbReference type="Pfam" id="PF04389"/>
    </source>
</evidence>
<evidence type="ECO:0000256" key="8">
    <source>
        <dbReference type="ARBA" id="ARBA00043962"/>
    </source>
</evidence>
<evidence type="ECO:0000256" key="7">
    <source>
        <dbReference type="ARBA" id="ARBA00022833"/>
    </source>
</evidence>
<gene>
    <name evidence="11" type="ORF">ODALV1_LOCUS27432</name>
</gene>
<evidence type="ECO:0000256" key="6">
    <source>
        <dbReference type="ARBA" id="ARBA00022801"/>
    </source>
</evidence>
<evidence type="ECO:0000256" key="5">
    <source>
        <dbReference type="ARBA" id="ARBA00022729"/>
    </source>
</evidence>
<keyword evidence="7" id="KW-0862">Zinc</keyword>
<evidence type="ECO:0000313" key="12">
    <source>
        <dbReference type="Proteomes" id="UP001642540"/>
    </source>
</evidence>
<dbReference type="SUPFAM" id="SSF53187">
    <property type="entry name" value="Zn-dependent exopeptidases"/>
    <property type="match status" value="1"/>
</dbReference>
<dbReference type="PANTHER" id="PTHR12147">
    <property type="entry name" value="METALLOPEPTIDASE M28 FAMILY MEMBER"/>
    <property type="match status" value="1"/>
</dbReference>
<reference evidence="11 12" key="1">
    <citation type="submission" date="2024-08" db="EMBL/GenBank/DDBJ databases">
        <authorList>
            <person name="Cucini C."/>
            <person name="Frati F."/>
        </authorList>
    </citation>
    <scope>NUCLEOTIDE SEQUENCE [LARGE SCALE GENOMIC DNA]</scope>
</reference>
<organism evidence="11 12">
    <name type="scientific">Orchesella dallaii</name>
    <dbReference type="NCBI Taxonomy" id="48710"/>
    <lineage>
        <taxon>Eukaryota</taxon>
        <taxon>Metazoa</taxon>
        <taxon>Ecdysozoa</taxon>
        <taxon>Arthropoda</taxon>
        <taxon>Hexapoda</taxon>
        <taxon>Collembola</taxon>
        <taxon>Entomobryomorpha</taxon>
        <taxon>Entomobryoidea</taxon>
        <taxon>Orchesellidae</taxon>
        <taxon>Orchesellinae</taxon>
        <taxon>Orchesella</taxon>
    </lineage>
</organism>
<proteinExistence type="inferred from homology"/>
<keyword evidence="3" id="KW-0645">Protease</keyword>
<keyword evidence="12" id="KW-1185">Reference proteome</keyword>
<keyword evidence="5 9" id="KW-0732">Signal</keyword>
<dbReference type="InterPro" id="IPR007484">
    <property type="entry name" value="Peptidase_M28"/>
</dbReference>
<keyword evidence="2" id="KW-0031">Aminopeptidase</keyword>
<protein>
    <recommendedName>
        <fullName evidence="10">Peptidase M28 domain-containing protein</fullName>
    </recommendedName>
</protein>
<evidence type="ECO:0000313" key="11">
    <source>
        <dbReference type="EMBL" id="CAL8138579.1"/>
    </source>
</evidence>